<accession>A0A645FD43</accession>
<feature type="compositionally biased region" description="Polar residues" evidence="1">
    <location>
        <begin position="1"/>
        <end position="10"/>
    </location>
</feature>
<organism evidence="2">
    <name type="scientific">bioreactor metagenome</name>
    <dbReference type="NCBI Taxonomy" id="1076179"/>
    <lineage>
        <taxon>unclassified sequences</taxon>
        <taxon>metagenomes</taxon>
        <taxon>ecological metagenomes</taxon>
    </lineage>
</organism>
<proteinExistence type="predicted"/>
<feature type="region of interest" description="Disordered" evidence="1">
    <location>
        <begin position="1"/>
        <end position="33"/>
    </location>
</feature>
<gene>
    <name evidence="2" type="ORF">SDC9_159634</name>
</gene>
<comment type="caution">
    <text evidence="2">The sequence shown here is derived from an EMBL/GenBank/DDBJ whole genome shotgun (WGS) entry which is preliminary data.</text>
</comment>
<reference evidence="2" key="1">
    <citation type="submission" date="2019-08" db="EMBL/GenBank/DDBJ databases">
        <authorList>
            <person name="Kucharzyk K."/>
            <person name="Murdoch R.W."/>
            <person name="Higgins S."/>
            <person name="Loffler F."/>
        </authorList>
    </citation>
    <scope>NUCLEOTIDE SEQUENCE</scope>
</reference>
<name>A0A645FD43_9ZZZZ</name>
<sequence>MDDHSATNNRDVAFGTHRGTGSLRQFQPGRVGAGRRPHHGGVCGIVRAVVAAVVGACAQTQFQGIGYELPFIMKEYAGTALGVGRAVDRNIRRIGRYLVCRRLVVEAPDQVVTVKGAPSLVVEVVSRPALVDEVRDLHAGAGRRDLERRFDTPVAQPAIAANQALAAHFLCRVVRRNAQPGLAPVRFCPPDVAGLGTRGIGPDAQVATPTQGMVESEIDQRIVESVARLFRVVVLV</sequence>
<dbReference type="AlphaFoldDB" id="A0A645FD43"/>
<dbReference type="EMBL" id="VSSQ01058649">
    <property type="protein sequence ID" value="MPN12318.1"/>
    <property type="molecule type" value="Genomic_DNA"/>
</dbReference>
<evidence type="ECO:0000256" key="1">
    <source>
        <dbReference type="SAM" id="MobiDB-lite"/>
    </source>
</evidence>
<protein>
    <submittedName>
        <fullName evidence="2">Uncharacterized protein</fullName>
    </submittedName>
</protein>
<evidence type="ECO:0000313" key="2">
    <source>
        <dbReference type="EMBL" id="MPN12318.1"/>
    </source>
</evidence>